<evidence type="ECO:0008006" key="5">
    <source>
        <dbReference type="Google" id="ProtNLM"/>
    </source>
</evidence>
<dbReference type="Proteomes" id="UP001595884">
    <property type="component" value="Unassembled WGS sequence"/>
</dbReference>
<feature type="signal peptide" evidence="2">
    <location>
        <begin position="1"/>
        <end position="23"/>
    </location>
</feature>
<comment type="caution">
    <text evidence="3">The sequence shown here is derived from an EMBL/GenBank/DDBJ whole genome shotgun (WGS) entry which is preliminary data.</text>
</comment>
<proteinExistence type="predicted"/>
<protein>
    <recommendedName>
        <fullName evidence="5">Lipoprotein</fullName>
    </recommendedName>
</protein>
<organism evidence="3 4">
    <name type="scientific">Glutamicibacter bergerei</name>
    <dbReference type="NCBI Taxonomy" id="256702"/>
    <lineage>
        <taxon>Bacteria</taxon>
        <taxon>Bacillati</taxon>
        <taxon>Actinomycetota</taxon>
        <taxon>Actinomycetes</taxon>
        <taxon>Micrococcales</taxon>
        <taxon>Micrococcaceae</taxon>
        <taxon>Glutamicibacter</taxon>
    </lineage>
</organism>
<evidence type="ECO:0000313" key="3">
    <source>
        <dbReference type="EMBL" id="MFC4715933.1"/>
    </source>
</evidence>
<reference evidence="4" key="1">
    <citation type="journal article" date="2019" name="Int. J. Syst. Evol. Microbiol.">
        <title>The Global Catalogue of Microorganisms (GCM) 10K type strain sequencing project: providing services to taxonomists for standard genome sequencing and annotation.</title>
        <authorList>
            <consortium name="The Broad Institute Genomics Platform"/>
            <consortium name="The Broad Institute Genome Sequencing Center for Infectious Disease"/>
            <person name="Wu L."/>
            <person name="Ma J."/>
        </authorList>
    </citation>
    <scope>NUCLEOTIDE SEQUENCE [LARGE SCALE GENOMIC DNA]</scope>
    <source>
        <strain evidence="4">CGMCC 1.12849</strain>
    </source>
</reference>
<dbReference type="RefSeq" id="WP_346060026.1">
    <property type="nucleotide sequence ID" value="NZ_BAAAVQ010000070.1"/>
</dbReference>
<name>A0ABV9MMP5_9MICC</name>
<feature type="chain" id="PRO_5045377673" description="Lipoprotein" evidence="2">
    <location>
        <begin position="24"/>
        <end position="317"/>
    </location>
</feature>
<feature type="compositionally biased region" description="Low complexity" evidence="1">
    <location>
        <begin position="25"/>
        <end position="35"/>
    </location>
</feature>
<accession>A0ABV9MMP5</accession>
<dbReference type="EMBL" id="JBHSHE010000030">
    <property type="protein sequence ID" value="MFC4715933.1"/>
    <property type="molecule type" value="Genomic_DNA"/>
</dbReference>
<keyword evidence="4" id="KW-1185">Reference proteome</keyword>
<keyword evidence="2" id="KW-0732">Signal</keyword>
<gene>
    <name evidence="3" type="ORF">ACFO7V_07230</name>
</gene>
<evidence type="ECO:0000256" key="1">
    <source>
        <dbReference type="SAM" id="MobiDB-lite"/>
    </source>
</evidence>
<dbReference type="PROSITE" id="PS51257">
    <property type="entry name" value="PROKAR_LIPOPROTEIN"/>
    <property type="match status" value="1"/>
</dbReference>
<sequence>MPQRKIIPAVLGVIAALAMVSCTVPPTTTEPSSPSAHESKLAPSSPAPLADLTPQMLKSAKIPSMCGFPAGKLVDGALPAKHPEYPNASAPTLADSKLTVAADLTGDGVKELVTAFYCDKGGVAWPAHIQLFQSTAQGIAPLGKPFQMGDVNGGARGIPSSLKVDGKKLVIADRELLTTEPAAAPSGQIKATLAWNGKQLVAESIEDLAATDRGILDLSLVNGTWCPGDDVTAEHSPGCLEIKYPQVTHANGDVAVLNFWVNNGFTTLNYSDAPLAMFYAPGTEIADPANPNVPTGHLNEVRMYNNQTQGFYLREAK</sequence>
<evidence type="ECO:0000313" key="4">
    <source>
        <dbReference type="Proteomes" id="UP001595884"/>
    </source>
</evidence>
<feature type="region of interest" description="Disordered" evidence="1">
    <location>
        <begin position="25"/>
        <end position="48"/>
    </location>
</feature>
<evidence type="ECO:0000256" key="2">
    <source>
        <dbReference type="SAM" id="SignalP"/>
    </source>
</evidence>